<dbReference type="RefSeq" id="WP_222980429.1">
    <property type="nucleotide sequence ID" value="NZ_JAINVZ010000018.1"/>
</dbReference>
<gene>
    <name evidence="1" type="ORF">K7472_22980</name>
</gene>
<organism evidence="1 2">
    <name type="scientific">Streptantibioticus parmotrematis</name>
    <dbReference type="NCBI Taxonomy" id="2873249"/>
    <lineage>
        <taxon>Bacteria</taxon>
        <taxon>Bacillati</taxon>
        <taxon>Actinomycetota</taxon>
        <taxon>Actinomycetes</taxon>
        <taxon>Kitasatosporales</taxon>
        <taxon>Streptomycetaceae</taxon>
        <taxon>Streptantibioticus</taxon>
    </lineage>
</organism>
<name>A0ABS7QWU9_9ACTN</name>
<dbReference type="Proteomes" id="UP001198565">
    <property type="component" value="Unassembled WGS sequence"/>
</dbReference>
<dbReference type="EMBL" id="JAINVZ010000018">
    <property type="protein sequence ID" value="MBY8887681.1"/>
    <property type="molecule type" value="Genomic_DNA"/>
</dbReference>
<evidence type="ECO:0000313" key="2">
    <source>
        <dbReference type="Proteomes" id="UP001198565"/>
    </source>
</evidence>
<proteinExistence type="predicted"/>
<comment type="caution">
    <text evidence="1">The sequence shown here is derived from an EMBL/GenBank/DDBJ whole genome shotgun (WGS) entry which is preliminary data.</text>
</comment>
<sequence length="112" mass="12888">MSMDMSPKLRVLLREPFGGGPGDPEFQFREVSLNLQDERLLLQGDVEISPGGRVEVWRVSLSFEEEDYQAALLGAPASALSWFVLMVRENIIEWWHTRKLEPNMPFAARRIE</sequence>
<accession>A0ABS7QWU9</accession>
<evidence type="ECO:0000313" key="1">
    <source>
        <dbReference type="EMBL" id="MBY8887681.1"/>
    </source>
</evidence>
<keyword evidence="2" id="KW-1185">Reference proteome</keyword>
<reference evidence="1 2" key="1">
    <citation type="submission" date="2021-08" db="EMBL/GenBank/DDBJ databases">
        <title>Streptomyces sp. PTM05 isolated from lichen.</title>
        <authorList>
            <person name="Somphong A."/>
            <person name="Phongsopitanun W."/>
            <person name="Tanasupawat S."/>
        </authorList>
    </citation>
    <scope>NUCLEOTIDE SEQUENCE [LARGE SCALE GENOMIC DNA]</scope>
    <source>
        <strain evidence="1 2">Ptm05</strain>
    </source>
</reference>
<protein>
    <submittedName>
        <fullName evidence="1">Uncharacterized protein</fullName>
    </submittedName>
</protein>